<dbReference type="InParanoid" id="A0A7N2L7I5"/>
<reference evidence="1" key="2">
    <citation type="submission" date="2021-01" db="UniProtKB">
        <authorList>
            <consortium name="EnsemblPlants"/>
        </authorList>
    </citation>
    <scope>IDENTIFICATION</scope>
</reference>
<accession>A0A7N2L7I5</accession>
<keyword evidence="2" id="KW-1185">Reference proteome</keyword>
<dbReference type="EnsemblPlants" id="QL03p039940:mrna">
    <property type="protein sequence ID" value="QL03p039940:mrna"/>
    <property type="gene ID" value="QL03p039940"/>
</dbReference>
<reference evidence="1 2" key="1">
    <citation type="journal article" date="2016" name="G3 (Bethesda)">
        <title>First Draft Assembly and Annotation of the Genome of a California Endemic Oak Quercus lobata Nee (Fagaceae).</title>
        <authorList>
            <person name="Sork V.L."/>
            <person name="Fitz-Gibbon S.T."/>
            <person name="Puiu D."/>
            <person name="Crepeau M."/>
            <person name="Gugger P.F."/>
            <person name="Sherman R."/>
            <person name="Stevens K."/>
            <person name="Langley C.H."/>
            <person name="Pellegrini M."/>
            <person name="Salzberg S.L."/>
        </authorList>
    </citation>
    <scope>NUCLEOTIDE SEQUENCE [LARGE SCALE GENOMIC DNA]</scope>
    <source>
        <strain evidence="1 2">cv. SW786</strain>
    </source>
</reference>
<evidence type="ECO:0000313" key="2">
    <source>
        <dbReference type="Proteomes" id="UP000594261"/>
    </source>
</evidence>
<sequence>MEAVSLFIDDMDGVAYASNNETHVSARYMVNPNIEHWNVAKWIFKYLTAMSTIEAEYIATNEVAKEAPWLKGIIKELGLNQGRVQLHCDSHSVIYLAKHLVYLAVRFHKIRELIVTKEIFLENLHTLENVGDMTMKPVPTDKFKHCLDLIGVCSL</sequence>
<dbReference type="CDD" id="cd09272">
    <property type="entry name" value="RNase_HI_RT_Ty1"/>
    <property type="match status" value="1"/>
</dbReference>
<dbReference type="EMBL" id="LRBV02000003">
    <property type="status" value="NOT_ANNOTATED_CDS"/>
    <property type="molecule type" value="Genomic_DNA"/>
</dbReference>
<evidence type="ECO:0000313" key="1">
    <source>
        <dbReference type="EnsemblPlants" id="QL03p039940:mrna"/>
    </source>
</evidence>
<name>A0A7N2L7I5_QUELO</name>
<organism evidence="1 2">
    <name type="scientific">Quercus lobata</name>
    <name type="common">Valley oak</name>
    <dbReference type="NCBI Taxonomy" id="97700"/>
    <lineage>
        <taxon>Eukaryota</taxon>
        <taxon>Viridiplantae</taxon>
        <taxon>Streptophyta</taxon>
        <taxon>Embryophyta</taxon>
        <taxon>Tracheophyta</taxon>
        <taxon>Spermatophyta</taxon>
        <taxon>Magnoliopsida</taxon>
        <taxon>eudicotyledons</taxon>
        <taxon>Gunneridae</taxon>
        <taxon>Pentapetalae</taxon>
        <taxon>rosids</taxon>
        <taxon>fabids</taxon>
        <taxon>Fagales</taxon>
        <taxon>Fagaceae</taxon>
        <taxon>Quercus</taxon>
    </lineage>
</organism>
<dbReference type="Gramene" id="QL03p039940:mrna">
    <property type="protein sequence ID" value="QL03p039940:mrna"/>
    <property type="gene ID" value="QL03p039940"/>
</dbReference>
<dbReference type="AlphaFoldDB" id="A0A7N2L7I5"/>
<proteinExistence type="predicted"/>
<dbReference type="Proteomes" id="UP000594261">
    <property type="component" value="Chromosome 3"/>
</dbReference>
<protein>
    <submittedName>
        <fullName evidence="1">Uncharacterized protein</fullName>
    </submittedName>
</protein>